<evidence type="ECO:0000256" key="3">
    <source>
        <dbReference type="ARBA" id="ARBA00023002"/>
    </source>
</evidence>
<feature type="binding site" evidence="5">
    <location>
        <position position="215"/>
    </location>
    <ligand>
        <name>Fe cation</name>
        <dbReference type="ChEBI" id="CHEBI:24875"/>
        <note>catalytic</note>
    </ligand>
</feature>
<feature type="binding site" evidence="5">
    <location>
        <position position="351"/>
    </location>
    <ligand>
        <name>Fe cation</name>
        <dbReference type="ChEBI" id="CHEBI:24875"/>
        <note>catalytic</note>
    </ligand>
</feature>
<name>A0AAV2RZR3_MEGNR</name>
<dbReference type="GO" id="GO:0046872">
    <property type="term" value="F:metal ion binding"/>
    <property type="evidence" value="ECO:0007669"/>
    <property type="project" value="UniProtKB-KW"/>
</dbReference>
<keyword evidence="2 5" id="KW-0479">Metal-binding</keyword>
<comment type="cofactor">
    <cofactor evidence="5">
        <name>Fe(2+)</name>
        <dbReference type="ChEBI" id="CHEBI:29033"/>
    </cofactor>
    <text evidence="5">Binds 1 Fe(2+) ion per subunit.</text>
</comment>
<dbReference type="GO" id="GO:0003834">
    <property type="term" value="F:beta-carotene 15,15'-dioxygenase activity"/>
    <property type="evidence" value="ECO:0007669"/>
    <property type="project" value="TreeGrafter"/>
</dbReference>
<dbReference type="InterPro" id="IPR004294">
    <property type="entry name" value="Carotenoid_Oase"/>
</dbReference>
<protein>
    <submittedName>
        <fullName evidence="6">Uncharacterized protein</fullName>
    </submittedName>
</protein>
<evidence type="ECO:0000256" key="5">
    <source>
        <dbReference type="PIRSR" id="PIRSR604294-1"/>
    </source>
</evidence>
<feature type="binding site" evidence="5">
    <location>
        <position position="560"/>
    </location>
    <ligand>
        <name>Fe cation</name>
        <dbReference type="ChEBI" id="CHEBI:24875"/>
        <note>catalytic</note>
    </ligand>
</feature>
<comment type="similarity">
    <text evidence="1">Belongs to the carotenoid oxygenase family.</text>
</comment>
<dbReference type="GO" id="GO:0016121">
    <property type="term" value="P:carotene catabolic process"/>
    <property type="evidence" value="ECO:0007669"/>
    <property type="project" value="TreeGrafter"/>
</dbReference>
<proteinExistence type="inferred from homology"/>
<dbReference type="Pfam" id="PF03055">
    <property type="entry name" value="RPE65"/>
    <property type="match status" value="1"/>
</dbReference>
<evidence type="ECO:0000313" key="7">
    <source>
        <dbReference type="Proteomes" id="UP001497623"/>
    </source>
</evidence>
<keyword evidence="4 5" id="KW-0408">Iron</keyword>
<feature type="binding site" evidence="5">
    <location>
        <position position="280"/>
    </location>
    <ligand>
        <name>Fe cation</name>
        <dbReference type="ChEBI" id="CHEBI:24875"/>
        <note>catalytic</note>
    </ligand>
</feature>
<gene>
    <name evidence="6" type="ORF">MNOR_LOCUS29599</name>
</gene>
<dbReference type="PANTHER" id="PTHR10543:SF24">
    <property type="entry name" value="CAROTENOID ISOMEROOXYGENASE"/>
    <property type="match status" value="1"/>
</dbReference>
<sequence>MSSSIAPEQQAPRAVGLNVEETEKTCRNIVEGVLNPKLDKLTKVFLRTTDKATNVPAKGIVQGEIPSWVEGNLYRDGPGVFNIGDTWYKHFFDGMAVIHKFHIKNGEAHYNSRILESNSYQKNASANRIVCDEFATRSYPDLCMTTMQKFMSHFTLPNLDDTTDNCAVNVGYYGDRLFAMTETNMMREIDPNTLQTIGERTNISKYLAVNMATAHPHIGPDGTVYNMGNSYMGSKGPTYNVIQFPPPKTQPDGTVLSPMEQASVVATLPCQWKFQPGYYHSFSMTENYFILIEQPMGMSVPKLLYNTVMHKSLLDAIVVTPDAPTRFRLVNRKDGKEVDCVFQADTFYTFHQINAYEEEGQVIVDIVAYEDADVIQSLWLENVLKPVGETQDYAMDGLPQRYVLPMNYKEAPVDTNLINLKDSKARAVKTKSGKIHCYHEAIAEGRLEMPRINYKYNAKKYQYIYGFIADNGKNSGKLVKVDAKTGKRLMWQADKKVCISEPVFVERPEATEEDDGVLLASLLHEDYEKMVQLVVLDARTMEQLALVTFATMGTVTKDLHGMFAQTGNTVHGY</sequence>
<comment type="caution">
    <text evidence="6">The sequence shown here is derived from an EMBL/GenBank/DDBJ whole genome shotgun (WGS) entry which is preliminary data.</text>
</comment>
<dbReference type="AlphaFoldDB" id="A0AAV2RZR3"/>
<keyword evidence="7" id="KW-1185">Reference proteome</keyword>
<accession>A0AAV2RZR3</accession>
<evidence type="ECO:0000256" key="2">
    <source>
        <dbReference type="ARBA" id="ARBA00022723"/>
    </source>
</evidence>
<evidence type="ECO:0000256" key="4">
    <source>
        <dbReference type="ARBA" id="ARBA00023004"/>
    </source>
</evidence>
<evidence type="ECO:0000256" key="1">
    <source>
        <dbReference type="ARBA" id="ARBA00006787"/>
    </source>
</evidence>
<dbReference type="GO" id="GO:0042574">
    <property type="term" value="P:retinal metabolic process"/>
    <property type="evidence" value="ECO:0007669"/>
    <property type="project" value="TreeGrafter"/>
</dbReference>
<dbReference type="Proteomes" id="UP001497623">
    <property type="component" value="Unassembled WGS sequence"/>
</dbReference>
<evidence type="ECO:0000313" key="6">
    <source>
        <dbReference type="EMBL" id="CAL4145028.1"/>
    </source>
</evidence>
<dbReference type="EMBL" id="CAXKWB010034589">
    <property type="protein sequence ID" value="CAL4145028.1"/>
    <property type="molecule type" value="Genomic_DNA"/>
</dbReference>
<dbReference type="GO" id="GO:0010436">
    <property type="term" value="F:carotenoid dioxygenase activity"/>
    <property type="evidence" value="ECO:0007669"/>
    <property type="project" value="TreeGrafter"/>
</dbReference>
<keyword evidence="3" id="KW-0560">Oxidoreductase</keyword>
<dbReference type="PANTHER" id="PTHR10543">
    <property type="entry name" value="BETA-CAROTENE DIOXYGENASE"/>
    <property type="match status" value="1"/>
</dbReference>
<organism evidence="6 7">
    <name type="scientific">Meganyctiphanes norvegica</name>
    <name type="common">Northern krill</name>
    <name type="synonym">Thysanopoda norvegica</name>
    <dbReference type="NCBI Taxonomy" id="48144"/>
    <lineage>
        <taxon>Eukaryota</taxon>
        <taxon>Metazoa</taxon>
        <taxon>Ecdysozoa</taxon>
        <taxon>Arthropoda</taxon>
        <taxon>Crustacea</taxon>
        <taxon>Multicrustacea</taxon>
        <taxon>Malacostraca</taxon>
        <taxon>Eumalacostraca</taxon>
        <taxon>Eucarida</taxon>
        <taxon>Euphausiacea</taxon>
        <taxon>Euphausiidae</taxon>
        <taxon>Meganyctiphanes</taxon>
    </lineage>
</organism>
<reference evidence="6 7" key="1">
    <citation type="submission" date="2024-05" db="EMBL/GenBank/DDBJ databases">
        <authorList>
            <person name="Wallberg A."/>
        </authorList>
    </citation>
    <scope>NUCLEOTIDE SEQUENCE [LARGE SCALE GENOMIC DNA]</scope>
</reference>